<evidence type="ECO:0000259" key="2">
    <source>
        <dbReference type="Pfam" id="PF00107"/>
    </source>
</evidence>
<dbReference type="Pfam" id="PF00107">
    <property type="entry name" value="ADH_zinc_N"/>
    <property type="match status" value="1"/>
</dbReference>
<dbReference type="SUPFAM" id="SSF50129">
    <property type="entry name" value="GroES-like"/>
    <property type="match status" value="1"/>
</dbReference>
<dbReference type="PANTHER" id="PTHR43401">
    <property type="entry name" value="L-THREONINE 3-DEHYDROGENASE"/>
    <property type="match status" value="1"/>
</dbReference>
<feature type="domain" description="Alcohol dehydrogenase-like C-terminal" evidence="2">
    <location>
        <begin position="81"/>
        <end position="201"/>
    </location>
</feature>
<organism evidence="3">
    <name type="scientific">marine metagenome</name>
    <dbReference type="NCBI Taxonomy" id="408172"/>
    <lineage>
        <taxon>unclassified sequences</taxon>
        <taxon>metagenomes</taxon>
        <taxon>ecological metagenomes</taxon>
    </lineage>
</organism>
<dbReference type="InterPro" id="IPR011032">
    <property type="entry name" value="GroES-like_sf"/>
</dbReference>
<dbReference type="InterPro" id="IPR036291">
    <property type="entry name" value="NAD(P)-bd_dom_sf"/>
</dbReference>
<evidence type="ECO:0000313" key="3">
    <source>
        <dbReference type="EMBL" id="SVE27064.1"/>
    </source>
</evidence>
<gene>
    <name evidence="3" type="ORF">METZ01_LOCUS479918</name>
</gene>
<evidence type="ECO:0000256" key="1">
    <source>
        <dbReference type="ARBA" id="ARBA00023002"/>
    </source>
</evidence>
<dbReference type="InterPro" id="IPR050129">
    <property type="entry name" value="Zn_alcohol_dh"/>
</dbReference>
<dbReference type="Gene3D" id="3.40.50.720">
    <property type="entry name" value="NAD(P)-binding Rossmann-like Domain"/>
    <property type="match status" value="1"/>
</dbReference>
<dbReference type="PANTHER" id="PTHR43401:SF2">
    <property type="entry name" value="L-THREONINE 3-DEHYDROGENASE"/>
    <property type="match status" value="1"/>
</dbReference>
<feature type="non-terminal residue" evidence="3">
    <location>
        <position position="1"/>
    </location>
</feature>
<accession>A0A383C4E8</accession>
<dbReference type="AlphaFoldDB" id="A0A383C4E8"/>
<keyword evidence="1" id="KW-0560">Oxidoreductase</keyword>
<name>A0A383C4E8_9ZZZZ</name>
<reference evidence="3" key="1">
    <citation type="submission" date="2018-05" db="EMBL/GenBank/DDBJ databases">
        <authorList>
            <person name="Lanie J.A."/>
            <person name="Ng W.-L."/>
            <person name="Kazmierczak K.M."/>
            <person name="Andrzejewski T.M."/>
            <person name="Davidsen T.M."/>
            <person name="Wayne K.J."/>
            <person name="Tettelin H."/>
            <person name="Glass J.I."/>
            <person name="Rusch D."/>
            <person name="Podicherti R."/>
            <person name="Tsui H.-C.T."/>
            <person name="Winkler M.E."/>
        </authorList>
    </citation>
    <scope>NUCLEOTIDE SEQUENCE</scope>
</reference>
<dbReference type="SUPFAM" id="SSF51735">
    <property type="entry name" value="NAD(P)-binding Rossmann-fold domains"/>
    <property type="match status" value="1"/>
</dbReference>
<dbReference type="EMBL" id="UINC01205748">
    <property type="protein sequence ID" value="SVE27064.1"/>
    <property type="molecule type" value="Genomic_DNA"/>
</dbReference>
<dbReference type="Gene3D" id="3.90.180.10">
    <property type="entry name" value="Medium-chain alcohol dehydrogenases, catalytic domain"/>
    <property type="match status" value="1"/>
</dbReference>
<proteinExistence type="predicted"/>
<dbReference type="InterPro" id="IPR013149">
    <property type="entry name" value="ADH-like_C"/>
</dbReference>
<sequence length="242" mass="26618">HLCKKRIILGMNRPIGRQGGFAEYVSIPDKNIYELPKGLSIKEAPIAEPTAVALHAVELGEKELSKPIEKTKVLVIGGGAIGLLSGLILSKVKNCKDIVIVEPNNKRLGECAKYLNANAVNPGDKKVILEDHFDIVFDTVGLEVTREQAIKSIKPGGIIIHIGLTQPNGSFDFRKTTLQEITFIGTYCYTNKDFEKTLKILNNNEIGNLNWIQYRDLKQGSSAFEDIHNGTCAAPKIILIVN</sequence>
<dbReference type="GO" id="GO:0016491">
    <property type="term" value="F:oxidoreductase activity"/>
    <property type="evidence" value="ECO:0007669"/>
    <property type="project" value="UniProtKB-KW"/>
</dbReference>
<protein>
    <recommendedName>
        <fullName evidence="2">Alcohol dehydrogenase-like C-terminal domain-containing protein</fullName>
    </recommendedName>
</protein>
<feature type="non-terminal residue" evidence="3">
    <location>
        <position position="242"/>
    </location>
</feature>